<dbReference type="RefSeq" id="WP_158899509.1">
    <property type="nucleotide sequence ID" value="NZ_CP035733.1"/>
</dbReference>
<proteinExistence type="predicted"/>
<protein>
    <recommendedName>
        <fullName evidence="1">TniQ domain-containing protein</fullName>
    </recommendedName>
</protein>
<dbReference type="EMBL" id="CP035733">
    <property type="protein sequence ID" value="QGY80358.1"/>
    <property type="molecule type" value="Genomic_DNA"/>
</dbReference>
<dbReference type="KEGG" id="slaa:EUU25_06820"/>
<dbReference type="AlphaFoldDB" id="A0A6I6L7D5"/>
<gene>
    <name evidence="2" type="ORF">EUU25_06820</name>
</gene>
<accession>A0A6I6L7D5</accession>
<name>A0A6I6L7D5_9SPHN</name>
<keyword evidence="3" id="KW-1185">Reference proteome</keyword>
<dbReference type="InterPro" id="IPR009492">
    <property type="entry name" value="TniQ"/>
</dbReference>
<dbReference type="Proteomes" id="UP000428803">
    <property type="component" value="Chromosome"/>
</dbReference>
<organism evidence="2 3">
    <name type="scientific">Sphingorhabdus lacus</name>
    <dbReference type="NCBI Taxonomy" id="392610"/>
    <lineage>
        <taxon>Bacteria</taxon>
        <taxon>Pseudomonadati</taxon>
        <taxon>Pseudomonadota</taxon>
        <taxon>Alphaproteobacteria</taxon>
        <taxon>Sphingomonadales</taxon>
        <taxon>Sphingomonadaceae</taxon>
        <taxon>Sphingorhabdus</taxon>
    </lineage>
</organism>
<reference evidence="3" key="1">
    <citation type="submission" date="2019-01" db="EMBL/GenBank/DDBJ databases">
        <title>Sphingorhabdus lacus sp.nov., isolated from an oligotrophic freshwater lake.</title>
        <authorList>
            <person name="Park M."/>
        </authorList>
    </citation>
    <scope>NUCLEOTIDE SEQUENCE [LARGE SCALE GENOMIC DNA]</scope>
    <source>
        <strain evidence="3">IMCC1753</strain>
    </source>
</reference>
<feature type="domain" description="TniQ" evidence="1">
    <location>
        <begin position="8"/>
        <end position="137"/>
    </location>
</feature>
<sequence length="641" mass="71498">MNVECILPLTTAPHPDENINGYLRRLCALNGVQNLALFRKALGVSKLSSTTSDVQSWTKLAEAALQPLSLLAAMQWQKRDAGALLGLLNFRGFAVQKKYLRTSRLRVCPQCIRISEIIRDTWSLFHVTACTIHATELVDSCDQCFVAPGEATPLKYSSATRAWNCHCGRHLGEIVTRPARPEALLVSTAIEQSLKPDISEGSPYPALNEEIACLPPNDLLTFVDIIGTAATSNSDEDIPINSRTACYQNGVIDRSADLHTYKRRVHAAGEIMTNWPDSYQKLLSEIAFRNPAPLPQQIDRRAFATKIGAMVLFPRKSVSGVPLKILQKQVDEYCASKLNIIRRKRNLATQNPCALRVQRIANMSALARQLDLNSTGSVFQKAYRRSIEELSSSEQGVETDQLAAALRASVVKQLEQCMDTISSTAAAVMLEGGALNRQLCGWDDPALLQPISASMNYFKKRKVSYRLSDVLSIRDRFIALAIRSDAIASLCEIPRAARMFLTEKYNKTDLLVDLLKNRIALYKVGQPEHVFDLFVDAKEMETYLTRRDLALVLQNGKFLKLSDLNRLSLKLIGNLQPFTPADMKRLRCAGTLRFQKSEVYDGQRYHSSYVYSAGDFIEHVLKPNFGEQSVAPIIGQFEIQG</sequence>
<evidence type="ECO:0000313" key="3">
    <source>
        <dbReference type="Proteomes" id="UP000428803"/>
    </source>
</evidence>
<evidence type="ECO:0000259" key="1">
    <source>
        <dbReference type="Pfam" id="PF06527"/>
    </source>
</evidence>
<dbReference type="Pfam" id="PF06527">
    <property type="entry name" value="TniQ"/>
    <property type="match status" value="1"/>
</dbReference>
<evidence type="ECO:0000313" key="2">
    <source>
        <dbReference type="EMBL" id="QGY80358.1"/>
    </source>
</evidence>
<dbReference type="OrthoDB" id="6917259at2"/>